<dbReference type="OrthoDB" id="828283at2"/>
<evidence type="ECO:0000313" key="2">
    <source>
        <dbReference type="Proteomes" id="UP000320811"/>
    </source>
</evidence>
<proteinExistence type="predicted"/>
<reference evidence="1 2" key="1">
    <citation type="submission" date="2019-06" db="EMBL/GenBank/DDBJ databases">
        <title>Sorghum-associated microbial communities from plants grown in Nebraska, USA.</title>
        <authorList>
            <person name="Schachtman D."/>
        </authorList>
    </citation>
    <scope>NUCLEOTIDE SEQUENCE [LARGE SCALE GENOMIC DNA]</scope>
    <source>
        <strain evidence="1 2">1209</strain>
    </source>
</reference>
<dbReference type="Proteomes" id="UP000320811">
    <property type="component" value="Unassembled WGS sequence"/>
</dbReference>
<dbReference type="AlphaFoldDB" id="A0A561P750"/>
<evidence type="ECO:0000313" key="1">
    <source>
        <dbReference type="EMBL" id="TWF33937.1"/>
    </source>
</evidence>
<dbReference type="SUPFAM" id="SSF63825">
    <property type="entry name" value="YWTD domain"/>
    <property type="match status" value="1"/>
</dbReference>
<accession>A0A561P750</accession>
<comment type="caution">
    <text evidence="1">The sequence shown here is derived from an EMBL/GenBank/DDBJ whole genome shotgun (WGS) entry which is preliminary data.</text>
</comment>
<dbReference type="RefSeq" id="WP_145673992.1">
    <property type="nucleotide sequence ID" value="NZ_VIWO01000011.1"/>
</dbReference>
<sequence length="431" mass="48715">MALKINVFSCSGNKLLLLILFTSLQMYSLAQQKQIPDTTILRIDPSNAMGGNCDKIYSDINYIPLENSKQCLISEINKLEVVGGYFIVLDASSDQILVFNKDGSFHAKCGNIKGLHKNPSIRRNMFRDFCINRYRDQIVVRSGLDPENLYLFDYNGEEVGKTALANIDNVKGLNGINYLDKSTCVYAISSIYANPDTSKYKPFELFIVDSISSNTIAEVPYNPNEIANAKWMDVQIVLAGPLYYSGINGTCFFTRSYDYNIYKINNRGVSDIYKVLLPIDISLPVDFLVNEEKYRGKRIDYLTNNRQKVFVISNVFVLGDNLLFTLNTTRYGDENKILSYNLGTGALYSLLRISPDVTSFFLPVLGDRASIQACDGQSIYSSVSSLHMFNSFEDNKDKHPNYPPVLKKYFSTQTREGNPVIIQLKPKAMFK</sequence>
<dbReference type="Pfam" id="PF17170">
    <property type="entry name" value="DUF5128"/>
    <property type="match status" value="1"/>
</dbReference>
<dbReference type="EMBL" id="VIWO01000011">
    <property type="protein sequence ID" value="TWF33937.1"/>
    <property type="molecule type" value="Genomic_DNA"/>
</dbReference>
<organism evidence="1 2">
    <name type="scientific">Chitinophaga polysaccharea</name>
    <dbReference type="NCBI Taxonomy" id="1293035"/>
    <lineage>
        <taxon>Bacteria</taxon>
        <taxon>Pseudomonadati</taxon>
        <taxon>Bacteroidota</taxon>
        <taxon>Chitinophagia</taxon>
        <taxon>Chitinophagales</taxon>
        <taxon>Chitinophagaceae</taxon>
        <taxon>Chitinophaga</taxon>
    </lineage>
</organism>
<name>A0A561P750_9BACT</name>
<gene>
    <name evidence="1" type="ORF">FHW36_111128</name>
</gene>
<protein>
    <submittedName>
        <fullName evidence="1">6-bladed beta-propeller protein</fullName>
    </submittedName>
</protein>
<keyword evidence="2" id="KW-1185">Reference proteome</keyword>